<sequence>MSRPVLTDFFATWCGPCKMQTPILEELKEKLGEQVEIRKVDVDQDMEAAVKYGIRVVPTLIIEKNDQVIQKLEGVTRADALEDYLKPLIEEE</sequence>
<dbReference type="InterPro" id="IPR036249">
    <property type="entry name" value="Thioredoxin-like_sf"/>
</dbReference>
<keyword evidence="4 6" id="KW-0676">Redox-active center</keyword>
<feature type="disulfide bond" description="Redox-active" evidence="6">
    <location>
        <begin position="14"/>
        <end position="17"/>
    </location>
</feature>
<organism evidence="8 9">
    <name type="scientific">Methanofollis aquaemaris</name>
    <dbReference type="NCBI Taxonomy" id="126734"/>
    <lineage>
        <taxon>Archaea</taxon>
        <taxon>Methanobacteriati</taxon>
        <taxon>Methanobacteriota</taxon>
        <taxon>Stenosarchaea group</taxon>
        <taxon>Methanomicrobia</taxon>
        <taxon>Methanomicrobiales</taxon>
        <taxon>Methanomicrobiaceae</taxon>
        <taxon>Methanofollis</taxon>
    </lineage>
</organism>
<dbReference type="InterPro" id="IPR013766">
    <property type="entry name" value="Thioredoxin_domain"/>
</dbReference>
<feature type="domain" description="Thioredoxin" evidence="7">
    <location>
        <begin position="1"/>
        <end position="90"/>
    </location>
</feature>
<dbReference type="PRINTS" id="PR00421">
    <property type="entry name" value="THIOREDOXIN"/>
</dbReference>
<dbReference type="Proteomes" id="UP001042704">
    <property type="component" value="Chromosome"/>
</dbReference>
<dbReference type="SUPFAM" id="SSF52833">
    <property type="entry name" value="Thioredoxin-like"/>
    <property type="match status" value="1"/>
</dbReference>
<dbReference type="NCBIfam" id="TIGR01068">
    <property type="entry name" value="thioredoxin"/>
    <property type="match status" value="1"/>
</dbReference>
<evidence type="ECO:0000259" key="7">
    <source>
        <dbReference type="PROSITE" id="PS51352"/>
    </source>
</evidence>
<dbReference type="Gene3D" id="3.40.30.10">
    <property type="entry name" value="Glutaredoxin"/>
    <property type="match status" value="1"/>
</dbReference>
<evidence type="ECO:0000256" key="1">
    <source>
        <dbReference type="ARBA" id="ARBA00022448"/>
    </source>
</evidence>
<name>A0A8A3S279_9EURY</name>
<keyword evidence="3 6" id="KW-1015">Disulfide bond</keyword>
<protein>
    <submittedName>
        <fullName evidence="8">Thioredoxin</fullName>
    </submittedName>
</protein>
<feature type="site" description="Contributes to redox potential value" evidence="5">
    <location>
        <position position="15"/>
    </location>
</feature>
<evidence type="ECO:0000313" key="9">
    <source>
        <dbReference type="Proteomes" id="UP001042704"/>
    </source>
</evidence>
<evidence type="ECO:0000256" key="4">
    <source>
        <dbReference type="ARBA" id="ARBA00023284"/>
    </source>
</evidence>
<reference evidence="8" key="2">
    <citation type="submission" date="2019-02" db="EMBL/GenBank/DDBJ databases">
        <authorList>
            <person name="Chen S.-C."/>
            <person name="Chien H.-H."/>
            <person name="Lai M.-C."/>
        </authorList>
    </citation>
    <scope>NUCLEOTIDE SEQUENCE</scope>
    <source>
        <strain evidence="8">N2F9704</strain>
    </source>
</reference>
<dbReference type="GeneID" id="76422804"/>
<evidence type="ECO:0000256" key="2">
    <source>
        <dbReference type="ARBA" id="ARBA00022982"/>
    </source>
</evidence>
<dbReference type="KEGG" id="maqe:RJ40_00580"/>
<keyword evidence="2" id="KW-0249">Electron transport</keyword>
<feature type="site" description="Deprotonates C-terminal active site Cys" evidence="5">
    <location>
        <position position="8"/>
    </location>
</feature>
<feature type="active site" description="Nucleophile" evidence="5">
    <location>
        <position position="17"/>
    </location>
</feature>
<dbReference type="PROSITE" id="PS51352">
    <property type="entry name" value="THIOREDOXIN_2"/>
    <property type="match status" value="1"/>
</dbReference>
<dbReference type="PANTHER" id="PTHR45663">
    <property type="entry name" value="GEO12009P1"/>
    <property type="match status" value="1"/>
</dbReference>
<feature type="active site" description="Nucleophile" evidence="5">
    <location>
        <position position="14"/>
    </location>
</feature>
<dbReference type="Pfam" id="PF00085">
    <property type="entry name" value="Thioredoxin"/>
    <property type="match status" value="1"/>
</dbReference>
<dbReference type="PROSITE" id="PS00194">
    <property type="entry name" value="THIOREDOXIN_1"/>
    <property type="match status" value="1"/>
</dbReference>
<dbReference type="AlphaFoldDB" id="A0A8A3S279"/>
<dbReference type="EMBL" id="CP036172">
    <property type="protein sequence ID" value="QSZ66103.1"/>
    <property type="molecule type" value="Genomic_DNA"/>
</dbReference>
<dbReference type="PANTHER" id="PTHR45663:SF11">
    <property type="entry name" value="GEO12009P1"/>
    <property type="match status" value="1"/>
</dbReference>
<accession>A0A8A3S279</accession>
<keyword evidence="1" id="KW-0813">Transport</keyword>
<dbReference type="GO" id="GO:0015035">
    <property type="term" value="F:protein-disulfide reductase activity"/>
    <property type="evidence" value="ECO:0007669"/>
    <property type="project" value="InterPro"/>
</dbReference>
<dbReference type="GO" id="GO:0005737">
    <property type="term" value="C:cytoplasm"/>
    <property type="evidence" value="ECO:0007669"/>
    <property type="project" value="TreeGrafter"/>
</dbReference>
<reference evidence="8" key="1">
    <citation type="journal article" date="2001" name="Int. J. Syst. Evol. Microbiol.">
        <title>Methanofollis aquaemaris sp. nov., a methanogen isolated from an aquaculture fish pond.</title>
        <authorList>
            <person name="Lai M.C."/>
            <person name="Chen S.C."/>
        </authorList>
    </citation>
    <scope>NUCLEOTIDE SEQUENCE</scope>
    <source>
        <strain evidence="8">N2F9704</strain>
    </source>
</reference>
<dbReference type="CDD" id="cd02947">
    <property type="entry name" value="TRX_family"/>
    <property type="match status" value="1"/>
</dbReference>
<evidence type="ECO:0000256" key="6">
    <source>
        <dbReference type="PIRSR" id="PIRSR000077-4"/>
    </source>
</evidence>
<gene>
    <name evidence="8" type="primary">trxA</name>
    <name evidence="8" type="ORF">RJ40_00580</name>
</gene>
<evidence type="ECO:0000256" key="5">
    <source>
        <dbReference type="PIRSR" id="PIRSR000077-1"/>
    </source>
</evidence>
<dbReference type="RefSeq" id="WP_265581402.1">
    <property type="nucleotide sequence ID" value="NZ_CP036172.1"/>
</dbReference>
<evidence type="ECO:0000313" key="8">
    <source>
        <dbReference type="EMBL" id="QSZ66103.1"/>
    </source>
</evidence>
<keyword evidence="9" id="KW-1185">Reference proteome</keyword>
<evidence type="ECO:0000256" key="3">
    <source>
        <dbReference type="ARBA" id="ARBA00023157"/>
    </source>
</evidence>
<dbReference type="InterPro" id="IPR005746">
    <property type="entry name" value="Thioredoxin"/>
</dbReference>
<proteinExistence type="predicted"/>
<feature type="site" description="Contributes to redox potential value" evidence="5">
    <location>
        <position position="16"/>
    </location>
</feature>
<dbReference type="InterPro" id="IPR017937">
    <property type="entry name" value="Thioredoxin_CS"/>
</dbReference>
<dbReference type="PIRSF" id="PIRSF000077">
    <property type="entry name" value="Thioredoxin"/>
    <property type="match status" value="1"/>
</dbReference>